<evidence type="ECO:0000256" key="3">
    <source>
        <dbReference type="ARBA" id="ARBA00022475"/>
    </source>
</evidence>
<dbReference type="PANTHER" id="PTHR33452:SF4">
    <property type="entry name" value="BLL4328 PROTEIN"/>
    <property type="match status" value="1"/>
</dbReference>
<evidence type="ECO:0000256" key="4">
    <source>
        <dbReference type="ARBA" id="ARBA00022692"/>
    </source>
</evidence>
<dbReference type="Proteomes" id="UP000241595">
    <property type="component" value="Unassembled WGS sequence"/>
</dbReference>
<keyword evidence="6 7" id="KW-0472">Membrane</keyword>
<reference evidence="8 9" key="1">
    <citation type="submission" date="2017-01" db="EMBL/GenBank/DDBJ databases">
        <authorList>
            <consortium name="Urmite Genomes"/>
        </authorList>
    </citation>
    <scope>NUCLEOTIDE SEQUENCE [LARGE SCALE GENOMIC DNA]</scope>
    <source>
        <strain evidence="8 9">AB308</strain>
    </source>
</reference>
<dbReference type="EMBL" id="FTRV01000011">
    <property type="protein sequence ID" value="SPM28190.1"/>
    <property type="molecule type" value="Genomic_DNA"/>
</dbReference>
<dbReference type="Pfam" id="PF07681">
    <property type="entry name" value="DoxX"/>
    <property type="match status" value="1"/>
</dbReference>
<protein>
    <submittedName>
        <fullName evidence="8">Uncharacterized membrane protein YphA, DoxX/SURF4 family</fullName>
    </submittedName>
</protein>
<dbReference type="InterPro" id="IPR032808">
    <property type="entry name" value="DoxX"/>
</dbReference>
<feature type="transmembrane region" description="Helical" evidence="7">
    <location>
        <begin position="112"/>
        <end position="133"/>
    </location>
</feature>
<keyword evidence="3" id="KW-1003">Cell membrane</keyword>
<evidence type="ECO:0000256" key="5">
    <source>
        <dbReference type="ARBA" id="ARBA00022989"/>
    </source>
</evidence>
<evidence type="ECO:0000256" key="2">
    <source>
        <dbReference type="ARBA" id="ARBA00006679"/>
    </source>
</evidence>
<keyword evidence="4 7" id="KW-0812">Transmembrane</keyword>
<dbReference type="InterPro" id="IPR051907">
    <property type="entry name" value="DoxX-like_oxidoreductase"/>
</dbReference>
<organism evidence="8 9">
    <name type="scientific">Mycobacterium terramassiliense</name>
    <dbReference type="NCBI Taxonomy" id="1841859"/>
    <lineage>
        <taxon>Bacteria</taxon>
        <taxon>Bacillati</taxon>
        <taxon>Actinomycetota</taxon>
        <taxon>Actinomycetes</taxon>
        <taxon>Mycobacteriales</taxon>
        <taxon>Mycobacteriaceae</taxon>
        <taxon>Mycobacterium</taxon>
    </lineage>
</organism>
<gene>
    <name evidence="8" type="ORF">MTAB308_1675</name>
</gene>
<evidence type="ECO:0000256" key="1">
    <source>
        <dbReference type="ARBA" id="ARBA00004651"/>
    </source>
</evidence>
<name>A0A2U3N9M4_9MYCO</name>
<dbReference type="AlphaFoldDB" id="A0A2U3N9M4"/>
<keyword evidence="9" id="KW-1185">Reference proteome</keyword>
<dbReference type="PANTHER" id="PTHR33452">
    <property type="entry name" value="OXIDOREDUCTASE CATD-RELATED"/>
    <property type="match status" value="1"/>
</dbReference>
<comment type="similarity">
    <text evidence="2">Belongs to the DoxX family.</text>
</comment>
<comment type="subcellular location">
    <subcellularLocation>
        <location evidence="1">Cell membrane</location>
        <topology evidence="1">Multi-pass membrane protein</topology>
    </subcellularLocation>
</comment>
<dbReference type="GO" id="GO:0005886">
    <property type="term" value="C:plasma membrane"/>
    <property type="evidence" value="ECO:0007669"/>
    <property type="project" value="UniProtKB-SubCell"/>
</dbReference>
<evidence type="ECO:0000256" key="7">
    <source>
        <dbReference type="SAM" id="Phobius"/>
    </source>
</evidence>
<sequence length="140" mass="15167">MTTPLDRRLDRCAPTVLSLYRLVYGLLFAAHGSTSAFSWPVRPGWRVEFGVWPGWYAGLLELLAGLLIATGLCTRAAAFLASGEMAVAYFWVHQPRALWPIGDPPTGNGGALAILFCFGFFLLVFTGGGRFSVDALRGRG</sequence>
<evidence type="ECO:0000256" key="6">
    <source>
        <dbReference type="ARBA" id="ARBA00023136"/>
    </source>
</evidence>
<dbReference type="OrthoDB" id="9808524at2"/>
<keyword evidence="5 7" id="KW-1133">Transmembrane helix</keyword>
<feature type="transmembrane region" description="Helical" evidence="7">
    <location>
        <begin position="12"/>
        <end position="30"/>
    </location>
</feature>
<dbReference type="RefSeq" id="WP_077099058.1">
    <property type="nucleotide sequence ID" value="NZ_LT717700.1"/>
</dbReference>
<evidence type="ECO:0000313" key="8">
    <source>
        <dbReference type="EMBL" id="SPM28190.1"/>
    </source>
</evidence>
<evidence type="ECO:0000313" key="9">
    <source>
        <dbReference type="Proteomes" id="UP000241595"/>
    </source>
</evidence>
<feature type="transmembrane region" description="Helical" evidence="7">
    <location>
        <begin position="50"/>
        <end position="69"/>
    </location>
</feature>
<feature type="transmembrane region" description="Helical" evidence="7">
    <location>
        <begin position="76"/>
        <end position="92"/>
    </location>
</feature>
<proteinExistence type="inferred from homology"/>
<dbReference type="STRING" id="1841859.GCA_900157385_01670"/>
<accession>A0A2U3N9M4</accession>